<reference evidence="2" key="1">
    <citation type="journal article" date="2014" name="Genome">
        <title>Draft Genome Sequences of Three Strains of Bacteroides pyogenes Isolated from a Cat and Swine.</title>
        <authorList>
            <person name="Sakamoto M."/>
            <person name="Oshima K."/>
            <person name="Suda W."/>
            <person name="Kitamura K."/>
            <person name="Iida T."/>
            <person name="Hattori M."/>
            <person name="Ohkuma M."/>
        </authorList>
    </citation>
    <scope>NUCLEOTIDE SEQUENCE [LARGE SCALE GENOMIC DNA]</scope>
    <source>
        <strain evidence="2">JCM 6294</strain>
    </source>
</reference>
<comment type="caution">
    <text evidence="1">The sequence shown here is derived from an EMBL/GenBank/DDBJ whole genome shotgun (WGS) entry which is preliminary data.</text>
</comment>
<dbReference type="STRING" id="1121100.GCA_000428105_02301"/>
<proteinExistence type="predicted"/>
<dbReference type="eggNOG" id="ENOG502ZF04">
    <property type="taxonomic scope" value="Bacteria"/>
</dbReference>
<organism evidence="1 2">
    <name type="scientific">Bacteroides pyogenes DSM 20611 = JCM 6294</name>
    <dbReference type="NCBI Taxonomy" id="1121100"/>
    <lineage>
        <taxon>Bacteria</taxon>
        <taxon>Pseudomonadati</taxon>
        <taxon>Bacteroidota</taxon>
        <taxon>Bacteroidia</taxon>
        <taxon>Bacteroidales</taxon>
        <taxon>Bacteroidaceae</taxon>
        <taxon>Bacteroides</taxon>
    </lineage>
</organism>
<protein>
    <submittedName>
        <fullName evidence="1">Uncharacterized protein</fullName>
    </submittedName>
</protein>
<dbReference type="AlphaFoldDB" id="W4PGD5"/>
<accession>W4PGD5</accession>
<dbReference type="EMBL" id="BAIR01000006">
    <property type="protein sequence ID" value="GAE18229.1"/>
    <property type="molecule type" value="Genomic_DNA"/>
</dbReference>
<name>W4PGD5_9BACE</name>
<dbReference type="RefSeq" id="WP_052001849.1">
    <property type="nucleotide sequence ID" value="NZ_ATZH01000034.1"/>
</dbReference>
<gene>
    <name evidence="1" type="ORF">JCM6294_1099</name>
</gene>
<evidence type="ECO:0000313" key="1">
    <source>
        <dbReference type="EMBL" id="GAE18229.1"/>
    </source>
</evidence>
<dbReference type="Pfam" id="PF20449">
    <property type="entry name" value="DUF6706"/>
    <property type="match status" value="1"/>
</dbReference>
<dbReference type="InterPro" id="IPR046552">
    <property type="entry name" value="DUF6706"/>
</dbReference>
<dbReference type="Proteomes" id="UP000018842">
    <property type="component" value="Unassembled WGS sequence"/>
</dbReference>
<evidence type="ECO:0000313" key="2">
    <source>
        <dbReference type="Proteomes" id="UP000018842"/>
    </source>
</evidence>
<sequence length="123" mass="13833">MGCDDFGYFTPKVFLQDNVMTNKEYLTKSLNGLNLMEDDIDVILAKGGLETDANADVNACDMAVYRRMSAVIKGMTQNVSEGGYSISWNMEAVKMYYNALCNELGQENVLVARPKIRNRSNIW</sequence>